<gene>
    <name evidence="1" type="ORF">GM418_10790</name>
</gene>
<organism evidence="1 2">
    <name type="scientific">Maribellus comscasis</name>
    <dbReference type="NCBI Taxonomy" id="2681766"/>
    <lineage>
        <taxon>Bacteria</taxon>
        <taxon>Pseudomonadati</taxon>
        <taxon>Bacteroidota</taxon>
        <taxon>Bacteroidia</taxon>
        <taxon>Marinilabiliales</taxon>
        <taxon>Prolixibacteraceae</taxon>
        <taxon>Maribellus</taxon>
    </lineage>
</organism>
<dbReference type="EMBL" id="CP046401">
    <property type="protein sequence ID" value="QGY44126.1"/>
    <property type="molecule type" value="Genomic_DNA"/>
</dbReference>
<keyword evidence="2" id="KW-1185">Reference proteome</keyword>
<dbReference type="NCBIfam" id="TIGR04255">
    <property type="entry name" value="sporadTIGR04255"/>
    <property type="match status" value="1"/>
</dbReference>
<dbReference type="RefSeq" id="WP_158865934.1">
    <property type="nucleotide sequence ID" value="NZ_CP046401.1"/>
</dbReference>
<dbReference type="KEGG" id="mcos:GM418_10790"/>
<dbReference type="Proteomes" id="UP000428260">
    <property type="component" value="Chromosome"/>
</dbReference>
<dbReference type="AlphaFoldDB" id="A0A6I6JMH9"/>
<evidence type="ECO:0000313" key="1">
    <source>
        <dbReference type="EMBL" id="QGY44126.1"/>
    </source>
</evidence>
<proteinExistence type="predicted"/>
<name>A0A6I6JMH9_9BACT</name>
<dbReference type="InterPro" id="IPR026349">
    <property type="entry name" value="CHP04255"/>
</dbReference>
<reference evidence="1 2" key="1">
    <citation type="submission" date="2019-11" db="EMBL/GenBank/DDBJ databases">
        <authorList>
            <person name="Zheng R.K."/>
            <person name="Sun C.M."/>
        </authorList>
    </citation>
    <scope>NUCLEOTIDE SEQUENCE [LARGE SCALE GENOMIC DNA]</scope>
    <source>
        <strain evidence="1 2">WC007</strain>
    </source>
</reference>
<accession>A0A6I6JMH9</accession>
<protein>
    <submittedName>
        <fullName evidence="1">TIGR04255 family protein</fullName>
    </submittedName>
</protein>
<sequence length="242" mass="27946">MEPGKQYKNPPLVEVVFELFFNSKDWQPIVPILFYDKIKTVLPKVGQNSAVNIELNKKSLRLLGGNENIYQYKSNDGSTLVQLSDRLFTVNKLPPYHGWESFYNTIKIAYSFFKEIMPEVDIEKVGFRTINKIDVGDHNLGKIKEHFNYYPVLPENVDNNTSSVDLRVENSIVPNEEVLALKLQTIKQEPGYVAPVLFQYYVLRIEKVPNDVMGWVSNAHSVVRETFSKSLTNHSKQKFDEQ</sequence>
<evidence type="ECO:0000313" key="2">
    <source>
        <dbReference type="Proteomes" id="UP000428260"/>
    </source>
</evidence>